<evidence type="ECO:0000256" key="1">
    <source>
        <dbReference type="ARBA" id="ARBA00009320"/>
    </source>
</evidence>
<reference evidence="3" key="1">
    <citation type="submission" date="2016-10" db="EMBL/GenBank/DDBJ databases">
        <authorList>
            <person name="Varghese N."/>
            <person name="Submissions S."/>
        </authorList>
    </citation>
    <scope>NUCLEOTIDE SEQUENCE [LARGE SCALE GENOMIC DNA]</scope>
    <source>
        <strain evidence="3">DSM 16995</strain>
    </source>
</reference>
<dbReference type="Gene3D" id="3.30.470.10">
    <property type="match status" value="1"/>
</dbReference>
<dbReference type="InterPro" id="IPR036038">
    <property type="entry name" value="Aminotransferase-like"/>
</dbReference>
<dbReference type="AlphaFoldDB" id="A0A1G9FER4"/>
<dbReference type="InterPro" id="IPR050571">
    <property type="entry name" value="Class-IV_PLP-Dep_Aminotrnsfr"/>
</dbReference>
<organism evidence="2 3">
    <name type="scientific">Maridesulfovibrio ferrireducens</name>
    <dbReference type="NCBI Taxonomy" id="246191"/>
    <lineage>
        <taxon>Bacteria</taxon>
        <taxon>Pseudomonadati</taxon>
        <taxon>Thermodesulfobacteriota</taxon>
        <taxon>Desulfovibrionia</taxon>
        <taxon>Desulfovibrionales</taxon>
        <taxon>Desulfovibrionaceae</taxon>
        <taxon>Maridesulfovibrio</taxon>
    </lineage>
</organism>
<dbReference type="STRING" id="246191.SAMN05660337_1510"/>
<dbReference type="InterPro" id="IPR001544">
    <property type="entry name" value="Aminotrans_IV"/>
</dbReference>
<accession>A0A1G9FER4</accession>
<name>A0A1G9FER4_9BACT</name>
<dbReference type="InterPro" id="IPR043131">
    <property type="entry name" value="BCAT-like_N"/>
</dbReference>
<gene>
    <name evidence="2" type="ORF">SAMN05660337_1510</name>
</gene>
<evidence type="ECO:0000313" key="3">
    <source>
        <dbReference type="Proteomes" id="UP000199053"/>
    </source>
</evidence>
<keyword evidence="2" id="KW-0456">Lyase</keyword>
<evidence type="ECO:0000313" key="2">
    <source>
        <dbReference type="EMBL" id="SDK86850.1"/>
    </source>
</evidence>
<dbReference type="RefSeq" id="WP_092159762.1">
    <property type="nucleotide sequence ID" value="NZ_FNGA01000002.1"/>
</dbReference>
<dbReference type="PANTHER" id="PTHR42743:SF13">
    <property type="entry name" value="P-LOOP CONTAINING NUCLEOSIDE TRIPHOSPHATE HYDROLASE PROTEIN"/>
    <property type="match status" value="1"/>
</dbReference>
<dbReference type="Gene3D" id="3.20.10.10">
    <property type="entry name" value="D-amino Acid Aminotransferase, subunit A, domain 2"/>
    <property type="match status" value="1"/>
</dbReference>
<sequence length="255" mass="29080">MIYYRNGKLAEDSVQMDLSQPGFRTGYGFFETLAWNGRKACHLDLHLKRARASLCEFNIIEEAIDYEKIITEVIEANALKDNFARVNIFFPVEDGKTAPIVTAVSFEHVSDRVWTLMPAKDVFLTGLMRHKSMNRMDYLNAWQMAQDFGFDDALLLDFEGRVLESSFASLLFKKGDRYIEPQTEYKLAGTSQTITDQHLKIESEPVLLKSVHEFDHVFVLNSLGGMSPVSAIGDVVFETEHKICQKITKLILELN</sequence>
<dbReference type="SUPFAM" id="SSF56752">
    <property type="entry name" value="D-aminoacid aminotransferase-like PLP-dependent enzymes"/>
    <property type="match status" value="1"/>
</dbReference>
<keyword evidence="3" id="KW-1185">Reference proteome</keyword>
<comment type="similarity">
    <text evidence="1">Belongs to the class-IV pyridoxal-phosphate-dependent aminotransferase family.</text>
</comment>
<dbReference type="Pfam" id="PF01063">
    <property type="entry name" value="Aminotran_4"/>
    <property type="match status" value="1"/>
</dbReference>
<proteinExistence type="inferred from homology"/>
<dbReference type="GO" id="GO:0016829">
    <property type="term" value="F:lyase activity"/>
    <property type="evidence" value="ECO:0007669"/>
    <property type="project" value="UniProtKB-KW"/>
</dbReference>
<dbReference type="PANTHER" id="PTHR42743">
    <property type="entry name" value="AMINO-ACID AMINOTRANSFERASE"/>
    <property type="match status" value="1"/>
</dbReference>
<protein>
    <submittedName>
        <fullName evidence="2">4-amino-4-deoxychorismate lyase</fullName>
    </submittedName>
</protein>
<dbReference type="InterPro" id="IPR043132">
    <property type="entry name" value="BCAT-like_C"/>
</dbReference>
<dbReference type="OrthoDB" id="9805628at2"/>
<dbReference type="EMBL" id="FNGA01000002">
    <property type="protein sequence ID" value="SDK86850.1"/>
    <property type="molecule type" value="Genomic_DNA"/>
</dbReference>
<dbReference type="Proteomes" id="UP000199053">
    <property type="component" value="Unassembled WGS sequence"/>
</dbReference>
<dbReference type="GO" id="GO:0046394">
    <property type="term" value="P:carboxylic acid biosynthetic process"/>
    <property type="evidence" value="ECO:0007669"/>
    <property type="project" value="UniProtKB-ARBA"/>
</dbReference>